<keyword evidence="1" id="KW-0732">Signal</keyword>
<dbReference type="Proteomes" id="UP001469553">
    <property type="component" value="Unassembled WGS sequence"/>
</dbReference>
<dbReference type="SUPFAM" id="SSF53850">
    <property type="entry name" value="Periplasmic binding protein-like II"/>
    <property type="match status" value="1"/>
</dbReference>
<keyword evidence="4" id="KW-1185">Reference proteome</keyword>
<reference evidence="3 4" key="1">
    <citation type="submission" date="2021-06" db="EMBL/GenBank/DDBJ databases">
        <authorList>
            <person name="Palmer J.M."/>
        </authorList>
    </citation>
    <scope>NUCLEOTIDE SEQUENCE [LARGE SCALE GENOMIC DNA]</scope>
    <source>
        <strain evidence="3 4">AS_MEX2019</strain>
        <tissue evidence="3">Muscle</tissue>
    </source>
</reference>
<evidence type="ECO:0000256" key="1">
    <source>
        <dbReference type="SAM" id="SignalP"/>
    </source>
</evidence>
<dbReference type="Gene3D" id="3.40.190.10">
    <property type="entry name" value="Periplasmic binding protein-like II"/>
    <property type="match status" value="2"/>
</dbReference>
<evidence type="ECO:0000313" key="4">
    <source>
        <dbReference type="Proteomes" id="UP001469553"/>
    </source>
</evidence>
<keyword evidence="3" id="KW-0675">Receptor</keyword>
<accession>A0ABV0ZKW7</accession>
<dbReference type="SMART" id="SM00079">
    <property type="entry name" value="PBPe"/>
    <property type="match status" value="1"/>
</dbReference>
<gene>
    <name evidence="3" type="primary">GRID1_2</name>
    <name evidence="3" type="ORF">AMECASPLE_011683</name>
</gene>
<protein>
    <submittedName>
        <fullName evidence="3">Glutamate receptor ionotropic, delta-1</fullName>
    </submittedName>
</protein>
<name>A0ABV0ZKW7_9TELE</name>
<sequence>MLSIIFHLLSVLCRTSRSSSASSSRSIKSKLTFSSANARRSVNDEVLKCTVLSCRAQQSFQDLARQIDVDYGTVRDSAVYDYFRNKGTNPLEQDSTYAELWRTISKNDGMDYSVSSPSEGIRKARKSPYAFLWDMAVLEYAALTDDDCTVTVSGNSMSSKGYGIAMQHGSPYRDLFSQK</sequence>
<evidence type="ECO:0000259" key="2">
    <source>
        <dbReference type="SMART" id="SM00079"/>
    </source>
</evidence>
<comment type="caution">
    <text evidence="3">The sequence shown here is derived from an EMBL/GenBank/DDBJ whole genome shotgun (WGS) entry which is preliminary data.</text>
</comment>
<feature type="signal peptide" evidence="1">
    <location>
        <begin position="1"/>
        <end position="21"/>
    </location>
</feature>
<proteinExistence type="predicted"/>
<organism evidence="3 4">
    <name type="scientific">Ameca splendens</name>
    <dbReference type="NCBI Taxonomy" id="208324"/>
    <lineage>
        <taxon>Eukaryota</taxon>
        <taxon>Metazoa</taxon>
        <taxon>Chordata</taxon>
        <taxon>Craniata</taxon>
        <taxon>Vertebrata</taxon>
        <taxon>Euteleostomi</taxon>
        <taxon>Actinopterygii</taxon>
        <taxon>Neopterygii</taxon>
        <taxon>Teleostei</taxon>
        <taxon>Neoteleostei</taxon>
        <taxon>Acanthomorphata</taxon>
        <taxon>Ovalentaria</taxon>
        <taxon>Atherinomorphae</taxon>
        <taxon>Cyprinodontiformes</taxon>
        <taxon>Goodeidae</taxon>
        <taxon>Ameca</taxon>
    </lineage>
</organism>
<feature type="chain" id="PRO_5047261367" evidence="1">
    <location>
        <begin position="22"/>
        <end position="179"/>
    </location>
</feature>
<dbReference type="EMBL" id="JAHRIP010066543">
    <property type="protein sequence ID" value="MEQ2306775.1"/>
    <property type="molecule type" value="Genomic_DNA"/>
</dbReference>
<dbReference type="InterPro" id="IPR001320">
    <property type="entry name" value="Iontro_rcpt_C"/>
</dbReference>
<feature type="domain" description="Ionotropic glutamate receptor C-terminal" evidence="2">
    <location>
        <begin position="8"/>
        <end position="179"/>
    </location>
</feature>
<evidence type="ECO:0000313" key="3">
    <source>
        <dbReference type="EMBL" id="MEQ2306775.1"/>
    </source>
</evidence>